<keyword evidence="3" id="KW-1185">Reference proteome</keyword>
<dbReference type="STRING" id="1089455.MOPEL_029_00850"/>
<dbReference type="AlphaFoldDB" id="H5UPZ9"/>
<dbReference type="EMBL" id="BAFE01000027">
    <property type="protein sequence ID" value="GAB47804.1"/>
    <property type="molecule type" value="Genomic_DNA"/>
</dbReference>
<feature type="domain" description="ARB-07466-like C-terminal" evidence="1">
    <location>
        <begin position="51"/>
        <end position="143"/>
    </location>
</feature>
<accession>H5UPZ9</accession>
<evidence type="ECO:0000313" key="3">
    <source>
        <dbReference type="Proteomes" id="UP000004367"/>
    </source>
</evidence>
<dbReference type="InterPro" id="IPR058593">
    <property type="entry name" value="ARB_07466-like_C"/>
</dbReference>
<dbReference type="Pfam" id="PF26571">
    <property type="entry name" value="VldE"/>
    <property type="match status" value="1"/>
</dbReference>
<evidence type="ECO:0000259" key="1">
    <source>
        <dbReference type="Pfam" id="PF26571"/>
    </source>
</evidence>
<name>H5UPZ9_9MICO</name>
<sequence length="160" mass="17630">MTTAGLTAPPASARSSWVPPSVRLAETVANHPQSAFECRLIDTPGSRGLRNWPSAVRSRIAAQFGLTDIGGYRPGEGRSDHHSGRALDIMVRGDAGTEVAEWVRAHAGELNVKYVIWQQGYWQPGMNGYRPMKDRGSETANHWDHVHVSFYRGSGTCPFR</sequence>
<protein>
    <recommendedName>
        <fullName evidence="1">ARB-07466-like C-terminal domain-containing protein</fullName>
    </recommendedName>
</protein>
<reference evidence="2 3" key="1">
    <citation type="submission" date="2012-02" db="EMBL/GenBank/DDBJ databases">
        <title>Whole genome shotgun sequence of Mobilicoccus pelagius NBRC 104925.</title>
        <authorList>
            <person name="Yoshida Y."/>
            <person name="Hosoyama A."/>
            <person name="Tsuchikane K."/>
            <person name="Katsumata H."/>
            <person name="Yamazaki S."/>
            <person name="Fujita N."/>
        </authorList>
    </citation>
    <scope>NUCLEOTIDE SEQUENCE [LARGE SCALE GENOMIC DNA]</scope>
    <source>
        <strain evidence="2 3">NBRC 104925</strain>
    </source>
</reference>
<gene>
    <name evidence="2" type="ORF">MOPEL_029_00850</name>
</gene>
<organism evidence="2 3">
    <name type="scientific">Mobilicoccus pelagius NBRC 104925</name>
    <dbReference type="NCBI Taxonomy" id="1089455"/>
    <lineage>
        <taxon>Bacteria</taxon>
        <taxon>Bacillati</taxon>
        <taxon>Actinomycetota</taxon>
        <taxon>Actinomycetes</taxon>
        <taxon>Micrococcales</taxon>
        <taxon>Dermatophilaceae</taxon>
        <taxon>Mobilicoccus</taxon>
    </lineage>
</organism>
<dbReference type="Proteomes" id="UP000004367">
    <property type="component" value="Unassembled WGS sequence"/>
</dbReference>
<proteinExistence type="predicted"/>
<evidence type="ECO:0000313" key="2">
    <source>
        <dbReference type="EMBL" id="GAB47804.1"/>
    </source>
</evidence>
<comment type="caution">
    <text evidence="2">The sequence shown here is derived from an EMBL/GenBank/DDBJ whole genome shotgun (WGS) entry which is preliminary data.</text>
</comment>
<dbReference type="eggNOG" id="COG3103">
    <property type="taxonomic scope" value="Bacteria"/>
</dbReference>